<dbReference type="OrthoDB" id="19891at2759"/>
<evidence type="ECO:0000256" key="1">
    <source>
        <dbReference type="SAM" id="MobiDB-lite"/>
    </source>
</evidence>
<reference evidence="2 3" key="1">
    <citation type="journal article" date="2014" name="Nat. Commun.">
        <title>Klebsormidium flaccidum genome reveals primary factors for plant terrestrial adaptation.</title>
        <authorList>
            <person name="Hori K."/>
            <person name="Maruyama F."/>
            <person name="Fujisawa T."/>
            <person name="Togashi T."/>
            <person name="Yamamoto N."/>
            <person name="Seo M."/>
            <person name="Sato S."/>
            <person name="Yamada T."/>
            <person name="Mori H."/>
            <person name="Tajima N."/>
            <person name="Moriyama T."/>
            <person name="Ikeuchi M."/>
            <person name="Watanabe M."/>
            <person name="Wada H."/>
            <person name="Kobayashi K."/>
            <person name="Saito M."/>
            <person name="Masuda T."/>
            <person name="Sasaki-Sekimoto Y."/>
            <person name="Mashiguchi K."/>
            <person name="Awai K."/>
            <person name="Shimojima M."/>
            <person name="Masuda S."/>
            <person name="Iwai M."/>
            <person name="Nobusawa T."/>
            <person name="Narise T."/>
            <person name="Kondo S."/>
            <person name="Saito H."/>
            <person name="Sato R."/>
            <person name="Murakawa M."/>
            <person name="Ihara Y."/>
            <person name="Oshima-Yamada Y."/>
            <person name="Ohtaka K."/>
            <person name="Satoh M."/>
            <person name="Sonobe K."/>
            <person name="Ishii M."/>
            <person name="Ohtani R."/>
            <person name="Kanamori-Sato M."/>
            <person name="Honoki R."/>
            <person name="Miyazaki D."/>
            <person name="Mochizuki H."/>
            <person name="Umetsu J."/>
            <person name="Higashi K."/>
            <person name="Shibata D."/>
            <person name="Kamiya Y."/>
            <person name="Sato N."/>
            <person name="Nakamura Y."/>
            <person name="Tabata S."/>
            <person name="Ida S."/>
            <person name="Kurokawa K."/>
            <person name="Ohta H."/>
        </authorList>
    </citation>
    <scope>NUCLEOTIDE SEQUENCE [LARGE SCALE GENOMIC DNA]</scope>
    <source>
        <strain evidence="2 3">NIES-2285</strain>
    </source>
</reference>
<proteinExistence type="predicted"/>
<dbReference type="EMBL" id="DF236965">
    <property type="protein sequence ID" value="GAQ78628.1"/>
    <property type="molecule type" value="Genomic_DNA"/>
</dbReference>
<dbReference type="Proteomes" id="UP000054558">
    <property type="component" value="Unassembled WGS sequence"/>
</dbReference>
<feature type="region of interest" description="Disordered" evidence="1">
    <location>
        <begin position="93"/>
        <end position="141"/>
    </location>
</feature>
<feature type="compositionally biased region" description="Low complexity" evidence="1">
    <location>
        <begin position="731"/>
        <end position="763"/>
    </location>
</feature>
<dbReference type="PANTHER" id="PTHR15593">
    <property type="entry name" value="PHOSPHATIDYLINOSITOL 3-KINASE REGULATORY SUBUNIT"/>
    <property type="match status" value="1"/>
</dbReference>
<name>A0A1Y1HS22_KLENI</name>
<organism evidence="2 3">
    <name type="scientific">Klebsormidium nitens</name>
    <name type="common">Green alga</name>
    <name type="synonym">Ulothrix nitens</name>
    <dbReference type="NCBI Taxonomy" id="105231"/>
    <lineage>
        <taxon>Eukaryota</taxon>
        <taxon>Viridiplantae</taxon>
        <taxon>Streptophyta</taxon>
        <taxon>Klebsormidiophyceae</taxon>
        <taxon>Klebsormidiales</taxon>
        <taxon>Klebsormidiaceae</taxon>
        <taxon>Klebsormidium</taxon>
    </lineage>
</organism>
<feature type="compositionally biased region" description="Low complexity" evidence="1">
    <location>
        <begin position="798"/>
        <end position="810"/>
    </location>
</feature>
<dbReference type="AlphaFoldDB" id="A0A1Y1HS22"/>
<feature type="compositionally biased region" description="Basic and acidic residues" evidence="1">
    <location>
        <begin position="344"/>
        <end position="353"/>
    </location>
</feature>
<evidence type="ECO:0000313" key="3">
    <source>
        <dbReference type="Proteomes" id="UP000054558"/>
    </source>
</evidence>
<accession>A0A1Y1HS22</accession>
<sequence length="1113" mass="118744">MVEPGDWQFESNPDGCKPGVVAFVISWLSCYHYLTSPRLEDSDFLIGIIFTIDSTVQKSAFCVESIYTEELKAEPSTAFATGLLSRVAEFDGQAENGGSRRNRGMSVAVGSPGKPKPGTRVTGAEGEGSPGARKTAPSSDQPLITRTAALNTVLLLALHHPLDTTDEALAAVLGSFMHALSKSLDWTDFVVSAVRQGPEGRLKTLGNAVGQCANLLCNSLLGDAAIGSGFIYTWLQGQSLKPGLAPAILSGLITETQNVEPGQGPDCLNQGLCLLHMVRQFLSLNVYDDDMLTQLSTAVSSLYFWPNPVGKYAAETLHLIAREQRSPGTSLRRRLAADNTALSTRKETDEGSTHRRKVTVLLNSTCPRASVVANLLQSEPGGTGETPPEQTAGVQLRLIVGMLQSAGIDVLNSAEGRARASLLANLPVDMIGNAYEACVNTAFEAEMMSDVKQAAAHRASHLADVWRLLGEDVEAQRKTGGGDQPPEQRLSCLPMQVAALVGKDRPREPVTLDLNSCAKALPLQFEVLSAEPRWRSAVTDAVEDEVGSTPGPIIPCYAHTGAEETLLDVIKKYDVAPKGRVYQKQRLEPIRIVLAGGDGSLHYAVAAYVGLLYASSDGGTAAGGTSSSEMLNAVELRFYIVPCGESNVLASYLAQEDIWYYANTYLPVQSPLPIIPHVGHMTPGSTTARAPLALNRPSTLQPQKSQPSVPPSTSSVHSFAKRSSPPASFLQQPTPGGSLSGSLSSSGSGISPQPGGPGSPFQSRPTSVAASFSPERFQGARGSSPFAPIAAYPSQQSTAPGAVPPGAATPRNVQTATAAVSGNAEGVKAPAEEVAESAPAAKQPLRFSQRLPLTRKTKAQGRKSTVKGADGSATAETPIFQFTRQIENLVREAEVPVRVSIFNCEGWFKNGKKNHHCTLLFFSRAEIGLSAVVATQGEDKQSASNYQSVPRRASVGLSSTQGQESLETLSKTFRMGAEITLQQVTPYGEESDEVVKIDSKAVSAIVAVNVPRPGEQRLGANPCTDTLEMCLVDADARSRRRLRSIDDLLDGASCYHSNKLVVEASDFSKPFHVLLDGEVYGPFYRIRITPCRSPKNRSEILRFPVMTYLPIVQ</sequence>
<keyword evidence="3" id="KW-1185">Reference proteome</keyword>
<protein>
    <submittedName>
        <fullName evidence="2">Uncharacterized protein</fullName>
    </submittedName>
</protein>
<feature type="region of interest" description="Disordered" evidence="1">
    <location>
        <begin position="698"/>
        <end position="810"/>
    </location>
</feature>
<evidence type="ECO:0000313" key="2">
    <source>
        <dbReference type="EMBL" id="GAQ78628.1"/>
    </source>
</evidence>
<dbReference type="PANTHER" id="PTHR15593:SF3">
    <property type="entry name" value="PROTEIN DDB_G0292252-RELATED"/>
    <property type="match status" value="1"/>
</dbReference>
<dbReference type="InterPro" id="IPR019522">
    <property type="entry name" value="PIK3R5/6"/>
</dbReference>
<dbReference type="GO" id="GO:0005944">
    <property type="term" value="C:phosphatidylinositol 3-kinase complex, class IB"/>
    <property type="evidence" value="ECO:0007669"/>
    <property type="project" value="InterPro"/>
</dbReference>
<feature type="compositionally biased region" description="Low complexity" evidence="1">
    <location>
        <begin position="701"/>
        <end position="718"/>
    </location>
</feature>
<feature type="region of interest" description="Disordered" evidence="1">
    <location>
        <begin position="328"/>
        <end position="355"/>
    </location>
</feature>
<dbReference type="GO" id="GO:0046935">
    <property type="term" value="F:1-phosphatidylinositol-3-kinase regulator activity"/>
    <property type="evidence" value="ECO:0007669"/>
    <property type="project" value="InterPro"/>
</dbReference>
<dbReference type="OMA" id="EMANWIS"/>
<gene>
    <name evidence="2" type="ORF">KFL_000160310</name>
</gene>